<sequence>MNINFFDKLFKNLKSEKEQISSNETFHIWNSLRVRYISTETYNLYKNFIHDKDLEILINEHLEQFNQEIEQLENLTNNYQIKAPDRPAEDINTTKQLDQITDRYIFRKIYADLISELHYLIRPVTESISNDNVRDFFSNMLFNHLDMLDEFYKYGKLKGWTTMQPKHYS</sequence>
<dbReference type="EMBL" id="CP002105">
    <property type="protein sequence ID" value="ADL12342.1"/>
    <property type="molecule type" value="Genomic_DNA"/>
</dbReference>
<dbReference type="Gene3D" id="1.20.1260.10">
    <property type="match status" value="1"/>
</dbReference>
<keyword evidence="3" id="KW-1185">Reference proteome</keyword>
<evidence type="ECO:0000256" key="1">
    <source>
        <dbReference type="SAM" id="Coils"/>
    </source>
</evidence>
<evidence type="ECO:0000313" key="3">
    <source>
        <dbReference type="Proteomes" id="UP000001661"/>
    </source>
</evidence>
<protein>
    <submittedName>
        <fullName evidence="2">Uncharacterized protein</fullName>
    </submittedName>
</protein>
<dbReference type="AlphaFoldDB" id="D9QVT3"/>
<dbReference type="Proteomes" id="UP000001661">
    <property type="component" value="Chromosome"/>
</dbReference>
<dbReference type="Pfam" id="PF11553">
    <property type="entry name" value="DUF3231"/>
    <property type="match status" value="1"/>
</dbReference>
<dbReference type="STRING" id="574087.Acear_0804"/>
<dbReference type="HOGENOM" id="CLU_1537598_0_0_9"/>
<accession>D9QVT3</accession>
<evidence type="ECO:0000313" key="2">
    <source>
        <dbReference type="EMBL" id="ADL12342.1"/>
    </source>
</evidence>
<dbReference type="KEGG" id="aar:Acear_0804"/>
<dbReference type="eggNOG" id="COG5577">
    <property type="taxonomic scope" value="Bacteria"/>
</dbReference>
<proteinExistence type="predicted"/>
<dbReference type="InterPro" id="IPR012347">
    <property type="entry name" value="Ferritin-like"/>
</dbReference>
<keyword evidence="1" id="KW-0175">Coiled coil</keyword>
<reference evidence="2 3" key="1">
    <citation type="journal article" date="2010" name="Stand. Genomic Sci.">
        <title>Complete genome sequence of Acetohalobium arabaticum type strain (Z-7288).</title>
        <authorList>
            <person name="Sikorski J."/>
            <person name="Lapidus A."/>
            <person name="Chertkov O."/>
            <person name="Lucas S."/>
            <person name="Copeland A."/>
            <person name="Glavina Del Rio T."/>
            <person name="Nolan M."/>
            <person name="Tice H."/>
            <person name="Cheng J.F."/>
            <person name="Han C."/>
            <person name="Brambilla E."/>
            <person name="Pitluck S."/>
            <person name="Liolios K."/>
            <person name="Ivanova N."/>
            <person name="Mavromatis K."/>
            <person name="Mikhailova N."/>
            <person name="Pati A."/>
            <person name="Bruce D."/>
            <person name="Detter C."/>
            <person name="Tapia R."/>
            <person name="Goodwin L."/>
            <person name="Chen A."/>
            <person name="Palaniappan K."/>
            <person name="Land M."/>
            <person name="Hauser L."/>
            <person name="Chang Y.J."/>
            <person name="Jeffries C.D."/>
            <person name="Rohde M."/>
            <person name="Goker M."/>
            <person name="Spring S."/>
            <person name="Woyke T."/>
            <person name="Bristow J."/>
            <person name="Eisen J.A."/>
            <person name="Markowitz V."/>
            <person name="Hugenholtz P."/>
            <person name="Kyrpides N.C."/>
            <person name="Klenk H.P."/>
        </authorList>
    </citation>
    <scope>NUCLEOTIDE SEQUENCE [LARGE SCALE GENOMIC DNA]</scope>
    <source>
        <strain evidence="3">ATCC 49924 / DSM 5501 / Z-7288</strain>
    </source>
</reference>
<gene>
    <name evidence="2" type="ordered locus">Acear_0804</name>
</gene>
<dbReference type="InterPro" id="IPR021617">
    <property type="entry name" value="DUF3231"/>
</dbReference>
<feature type="coiled-coil region" evidence="1">
    <location>
        <begin position="55"/>
        <end position="82"/>
    </location>
</feature>
<organism evidence="2 3">
    <name type="scientific">Acetohalobium arabaticum (strain ATCC 49924 / DSM 5501 / Z-7288)</name>
    <dbReference type="NCBI Taxonomy" id="574087"/>
    <lineage>
        <taxon>Bacteria</taxon>
        <taxon>Bacillati</taxon>
        <taxon>Bacillota</taxon>
        <taxon>Clostridia</taxon>
        <taxon>Halanaerobiales</taxon>
        <taxon>Halobacteroidaceae</taxon>
        <taxon>Acetohalobium</taxon>
    </lineage>
</organism>
<dbReference type="OrthoDB" id="1807877at2"/>
<dbReference type="RefSeq" id="WP_013277788.1">
    <property type="nucleotide sequence ID" value="NC_014378.1"/>
</dbReference>
<name>D9QVT3_ACEAZ</name>